<dbReference type="EMBL" id="CP073721">
    <property type="protein sequence ID" value="UWZ38533.1"/>
    <property type="molecule type" value="Genomic_DNA"/>
</dbReference>
<dbReference type="SUPFAM" id="SSF161098">
    <property type="entry name" value="MetI-like"/>
    <property type="match status" value="1"/>
</dbReference>
<feature type="transmembrane region" description="Helical" evidence="7">
    <location>
        <begin position="280"/>
        <end position="301"/>
    </location>
</feature>
<organism evidence="10 11">
    <name type="scientific">Dactylosporangium roseum</name>
    <dbReference type="NCBI Taxonomy" id="47989"/>
    <lineage>
        <taxon>Bacteria</taxon>
        <taxon>Bacillati</taxon>
        <taxon>Actinomycetota</taxon>
        <taxon>Actinomycetes</taxon>
        <taxon>Micromonosporales</taxon>
        <taxon>Micromonosporaceae</taxon>
        <taxon>Dactylosporangium</taxon>
    </lineage>
</organism>
<feature type="transmembrane region" description="Helical" evidence="7">
    <location>
        <begin position="132"/>
        <end position="154"/>
    </location>
</feature>
<dbReference type="Pfam" id="PF00528">
    <property type="entry name" value="BPD_transp_1"/>
    <property type="match status" value="1"/>
</dbReference>
<dbReference type="Gene3D" id="1.10.3720.10">
    <property type="entry name" value="MetI-like"/>
    <property type="match status" value="1"/>
</dbReference>
<gene>
    <name evidence="10" type="ORF">Drose_10000</name>
</gene>
<evidence type="ECO:0000256" key="8">
    <source>
        <dbReference type="SAM" id="MobiDB-lite"/>
    </source>
</evidence>
<evidence type="ECO:0000256" key="4">
    <source>
        <dbReference type="ARBA" id="ARBA00022692"/>
    </source>
</evidence>
<keyword evidence="6 7" id="KW-0472">Membrane</keyword>
<reference evidence="10" key="1">
    <citation type="submission" date="2021-04" db="EMBL/GenBank/DDBJ databases">
        <title>Biosynthetic gene clusters of Dactylosporangioum roseum.</title>
        <authorList>
            <person name="Hartkoorn R.C."/>
            <person name="Beaudoing E."/>
            <person name="Hot D."/>
            <person name="Moureu S."/>
        </authorList>
    </citation>
    <scope>NUCLEOTIDE SEQUENCE</scope>
    <source>
        <strain evidence="10">NRRL B-16295</strain>
    </source>
</reference>
<evidence type="ECO:0000256" key="3">
    <source>
        <dbReference type="ARBA" id="ARBA00022475"/>
    </source>
</evidence>
<keyword evidence="3" id="KW-1003">Cell membrane</keyword>
<dbReference type="PANTHER" id="PTHR43744">
    <property type="entry name" value="ABC TRANSPORTER PERMEASE PROTEIN MG189-RELATED-RELATED"/>
    <property type="match status" value="1"/>
</dbReference>
<proteinExistence type="inferred from homology"/>
<evidence type="ECO:0000256" key="2">
    <source>
        <dbReference type="ARBA" id="ARBA00022448"/>
    </source>
</evidence>
<comment type="subcellular location">
    <subcellularLocation>
        <location evidence="1 7">Cell membrane</location>
        <topology evidence="1 7">Multi-pass membrane protein</topology>
    </subcellularLocation>
</comment>
<evidence type="ECO:0000313" key="10">
    <source>
        <dbReference type="EMBL" id="UWZ38533.1"/>
    </source>
</evidence>
<feature type="compositionally biased region" description="Basic and acidic residues" evidence="8">
    <location>
        <begin position="8"/>
        <end position="18"/>
    </location>
</feature>
<evidence type="ECO:0000256" key="6">
    <source>
        <dbReference type="ARBA" id="ARBA00023136"/>
    </source>
</evidence>
<dbReference type="Proteomes" id="UP001058271">
    <property type="component" value="Chromosome"/>
</dbReference>
<feature type="transmembrane region" description="Helical" evidence="7">
    <location>
        <begin position="219"/>
        <end position="241"/>
    </location>
</feature>
<accession>A0ABY5ZC13</accession>
<evidence type="ECO:0000313" key="11">
    <source>
        <dbReference type="Proteomes" id="UP001058271"/>
    </source>
</evidence>
<evidence type="ECO:0000256" key="1">
    <source>
        <dbReference type="ARBA" id="ARBA00004651"/>
    </source>
</evidence>
<keyword evidence="5 7" id="KW-1133">Transmembrane helix</keyword>
<keyword evidence="4 7" id="KW-0812">Transmembrane</keyword>
<feature type="transmembrane region" description="Helical" evidence="7">
    <location>
        <begin position="174"/>
        <end position="198"/>
    </location>
</feature>
<evidence type="ECO:0000256" key="7">
    <source>
        <dbReference type="RuleBase" id="RU363032"/>
    </source>
</evidence>
<dbReference type="CDD" id="cd06261">
    <property type="entry name" value="TM_PBP2"/>
    <property type="match status" value="1"/>
</dbReference>
<feature type="region of interest" description="Disordered" evidence="8">
    <location>
        <begin position="1"/>
        <end position="27"/>
    </location>
</feature>
<feature type="transmembrane region" description="Helical" evidence="7">
    <location>
        <begin position="96"/>
        <end position="120"/>
    </location>
</feature>
<evidence type="ECO:0000259" key="9">
    <source>
        <dbReference type="PROSITE" id="PS50928"/>
    </source>
</evidence>
<evidence type="ECO:0000256" key="5">
    <source>
        <dbReference type="ARBA" id="ARBA00022989"/>
    </source>
</evidence>
<sequence length="315" mass="34644">MTAIIGHDTPDQRSDRPGPRAVPPAPRPRRRLNIAGGIGHVFLAVWALMIIVPLIWVFLASFKNTTEIFSAPWTVPDHLRWENWGRAWNKANVGRYVLNSAFVVTVATAGTMLLSSMAAYVLARYKFAGNRLIYFLFVAGIAFPPFLAVVPLFFQVKQIGDHVPAIGPYFGLNSYGGLIVVYIAYSLPFTIFFLTAFFRSLPNSVAEAATIDGASHTRLFFSIMLPMAKPGLISLTIFNLIGQWGQYLLPLLLMAGAKDKWVLTQGIQDISTAAGYEADWSGLFAALSISILPMIVMYVIFQRQIQAGLTAGALK</sequence>
<keyword evidence="11" id="KW-1185">Reference proteome</keyword>
<dbReference type="PROSITE" id="PS50928">
    <property type="entry name" value="ABC_TM1"/>
    <property type="match status" value="1"/>
</dbReference>
<dbReference type="InterPro" id="IPR035906">
    <property type="entry name" value="MetI-like_sf"/>
</dbReference>
<dbReference type="InterPro" id="IPR000515">
    <property type="entry name" value="MetI-like"/>
</dbReference>
<comment type="similarity">
    <text evidence="7">Belongs to the binding-protein-dependent transport system permease family.</text>
</comment>
<feature type="domain" description="ABC transmembrane type-1" evidence="9">
    <location>
        <begin position="97"/>
        <end position="301"/>
    </location>
</feature>
<dbReference type="PANTHER" id="PTHR43744:SF12">
    <property type="entry name" value="ABC TRANSPORTER PERMEASE PROTEIN MG189-RELATED"/>
    <property type="match status" value="1"/>
</dbReference>
<dbReference type="RefSeq" id="WP_390891362.1">
    <property type="nucleotide sequence ID" value="NZ_BAAABS010000033.1"/>
</dbReference>
<feature type="transmembrane region" description="Helical" evidence="7">
    <location>
        <begin position="37"/>
        <end position="59"/>
    </location>
</feature>
<protein>
    <submittedName>
        <fullName evidence="10">Carbohydrate ABC transporter permease</fullName>
    </submittedName>
</protein>
<name>A0ABY5ZC13_9ACTN</name>
<keyword evidence="2 7" id="KW-0813">Transport</keyword>